<dbReference type="PANTHER" id="PTHR43877:SF8">
    <property type="entry name" value="N-ACETYLGLUTAMATE SYNTHASE-RELATED"/>
    <property type="match status" value="1"/>
</dbReference>
<keyword evidence="2" id="KW-0012">Acyltransferase</keyword>
<organism evidence="4 5">
    <name type="scientific">Caldalkalibacillus horti</name>
    <dbReference type="NCBI Taxonomy" id="77523"/>
    <lineage>
        <taxon>Bacteria</taxon>
        <taxon>Bacillati</taxon>
        <taxon>Bacillota</taxon>
        <taxon>Bacilli</taxon>
        <taxon>Bacillales</taxon>
        <taxon>Bacillaceae</taxon>
        <taxon>Caldalkalibacillus</taxon>
    </lineage>
</organism>
<dbReference type="InterPro" id="IPR013783">
    <property type="entry name" value="Ig-like_fold"/>
</dbReference>
<gene>
    <name evidence="4" type="ORF">J2S11_002499</name>
</gene>
<evidence type="ECO:0000256" key="1">
    <source>
        <dbReference type="ARBA" id="ARBA00022679"/>
    </source>
</evidence>
<keyword evidence="1" id="KW-0808">Transferase</keyword>
<dbReference type="Gene3D" id="3.40.630.30">
    <property type="match status" value="1"/>
</dbReference>
<dbReference type="CDD" id="cd04301">
    <property type="entry name" value="NAT_SF"/>
    <property type="match status" value="1"/>
</dbReference>
<dbReference type="InterPro" id="IPR050832">
    <property type="entry name" value="Bact_Acetyltransf"/>
</dbReference>
<reference evidence="4 5" key="1">
    <citation type="submission" date="2023-07" db="EMBL/GenBank/DDBJ databases">
        <title>Genomic Encyclopedia of Type Strains, Phase IV (KMG-IV): sequencing the most valuable type-strain genomes for metagenomic binning, comparative biology and taxonomic classification.</title>
        <authorList>
            <person name="Goeker M."/>
        </authorList>
    </citation>
    <scope>NUCLEOTIDE SEQUENCE [LARGE SCALE GENOMIC DNA]</scope>
    <source>
        <strain evidence="4 5">DSM 12751</strain>
    </source>
</reference>
<feature type="domain" description="N-acetyltransferase" evidence="3">
    <location>
        <begin position="19"/>
        <end position="170"/>
    </location>
</feature>
<dbReference type="Gene3D" id="2.60.40.10">
    <property type="entry name" value="Immunoglobulins"/>
    <property type="match status" value="1"/>
</dbReference>
<comment type="caution">
    <text evidence="4">The sequence shown here is derived from an EMBL/GenBank/DDBJ whole genome shotgun (WGS) entry which is preliminary data.</text>
</comment>
<evidence type="ECO:0000313" key="4">
    <source>
        <dbReference type="EMBL" id="MDQ0166595.1"/>
    </source>
</evidence>
<evidence type="ECO:0000256" key="2">
    <source>
        <dbReference type="ARBA" id="ARBA00023315"/>
    </source>
</evidence>
<evidence type="ECO:0000313" key="5">
    <source>
        <dbReference type="Proteomes" id="UP001235840"/>
    </source>
</evidence>
<dbReference type="PROSITE" id="PS51186">
    <property type="entry name" value="GNAT"/>
    <property type="match status" value="1"/>
</dbReference>
<dbReference type="InterPro" id="IPR016181">
    <property type="entry name" value="Acyl_CoA_acyltransferase"/>
</dbReference>
<dbReference type="EMBL" id="JAUSTY010000009">
    <property type="protein sequence ID" value="MDQ0166595.1"/>
    <property type="molecule type" value="Genomic_DNA"/>
</dbReference>
<dbReference type="RefSeq" id="WP_307394923.1">
    <property type="nucleotide sequence ID" value="NZ_BAAADK010000045.1"/>
</dbReference>
<keyword evidence="5" id="KW-1185">Reference proteome</keyword>
<dbReference type="Proteomes" id="UP001235840">
    <property type="component" value="Unassembled WGS sequence"/>
</dbReference>
<dbReference type="SUPFAM" id="SSF55729">
    <property type="entry name" value="Acyl-CoA N-acyltransferases (Nat)"/>
    <property type="match status" value="1"/>
</dbReference>
<accession>A0ABT9W0H2</accession>
<evidence type="ECO:0000259" key="3">
    <source>
        <dbReference type="PROSITE" id="PS51186"/>
    </source>
</evidence>
<sequence>MKEQGHLKDNEPPIQQNEIRVIEYTPELADAVADMWNHSREGWGGHSSIMTGEQVRQREEQSGNKALFLALDEDKVVGYCGLSEYKEDEGALYIPLLNVRTDYHGKKIGKLLVLEAIKRTVELGWPRLDLYTWAGNTKAVPLYKKCGFFWEERDDSTHLMNFIPAVLQSELVKEYFEDVDWYSASTRAIEVKPDGRKENGFDFYTYEWEQQGKRLVMEFERKGRGLRKIETEDYVISASLKQAEVITGCAYQVEYHVVNKTEQSLEIKIEGSTHRNIQFSFSAYHQVEKEKNITGDFFVGPMAEEQSVWRTHPGVQADIWINGKKATFTLGVTPKLPAKINIVQPNEQSFVGQSAQFYVDIENNMENPISLMFDWPEESWISFKNQKCDAQIEPKEKCSIPVSYTLLKHGFYQKNLSVSIKFNNGQQLEYSKLIGIGFLGKGALHYGESEENWHLFNGLYEVKLSKFDNSIMPRKATMKGSPAFWKAPQLGKPYSLELSKKRPTVVHFGQELGAVSLHALYHPSDFPTVELERIVMLYSDGCVEHKYKLRNLSTGELPQQILLADSVVYDLSESRIPYENGYLQLSTADGEEYSDWNAGKVKENWFYSQGNKGSRGLCWSPKYKLSFISWYMSLEYEVGSLQGNEEVQLDPTFICLDTYRSAEEFQTFATSYYGGISTDDEEGSAAKHEVLESVEVVINGNNPIMKDTGDVEIVWRKQSALEGQFTMRSKYGSSEQMLSSVLAGNRSKLGELYTNKSNSIAFDILTSTVQTPSYIRDLSSLILYPASLPVEQYKVNEQNKDVLVVQNGRIQFKVAPTFYPGIYSLQSMEQGEETEWLQTAFPQAKPKSWWNPWGGGISSRASKLSSRSLLKEKCEGDFVSLCDQYGNEWQGIKVRVEVTENESFKGLSWNQYFVTLPGLPLVCHVIEIEQHTKSYWNQVDWLMNTSINKGSAQPLVVSMGEGLEENAFKLGAVEVEVATQKSLLFTEAQTSSKLQLITPDTKRNEYLYNNQDVTEVMTFHHIHGASGNSIVLPPAFYLFTGERIADAALKSLKGLRFQPNEV</sequence>
<protein>
    <submittedName>
        <fullName evidence="4">Ribosomal protein S18 acetylase RimI-like enzyme</fullName>
    </submittedName>
</protein>
<dbReference type="PANTHER" id="PTHR43877">
    <property type="entry name" value="AMINOALKYLPHOSPHONATE N-ACETYLTRANSFERASE-RELATED-RELATED"/>
    <property type="match status" value="1"/>
</dbReference>
<dbReference type="InterPro" id="IPR000182">
    <property type="entry name" value="GNAT_dom"/>
</dbReference>
<dbReference type="Pfam" id="PF00583">
    <property type="entry name" value="Acetyltransf_1"/>
    <property type="match status" value="1"/>
</dbReference>
<name>A0ABT9W0H2_9BACI</name>
<proteinExistence type="predicted"/>